<evidence type="ECO:0000313" key="4">
    <source>
        <dbReference type="Proteomes" id="UP000606720"/>
    </source>
</evidence>
<feature type="chain" id="PRO_5039108390" evidence="2">
    <location>
        <begin position="21"/>
        <end position="307"/>
    </location>
</feature>
<dbReference type="SUPFAM" id="SSF52266">
    <property type="entry name" value="SGNH hydrolase"/>
    <property type="match status" value="1"/>
</dbReference>
<feature type="compositionally biased region" description="Low complexity" evidence="1">
    <location>
        <begin position="63"/>
        <end position="74"/>
    </location>
</feature>
<evidence type="ECO:0000256" key="2">
    <source>
        <dbReference type="SAM" id="SignalP"/>
    </source>
</evidence>
<dbReference type="Gene3D" id="3.40.50.1110">
    <property type="entry name" value="SGNH hydrolase"/>
    <property type="match status" value="1"/>
</dbReference>
<comment type="caution">
    <text evidence="3">The sequence shown here is derived from an EMBL/GenBank/DDBJ whole genome shotgun (WGS) entry which is preliminary data.</text>
</comment>
<name>A0A923LPW1_9FIRM</name>
<dbReference type="EMBL" id="JACOPH010000003">
    <property type="protein sequence ID" value="MBC5713773.1"/>
    <property type="molecule type" value="Genomic_DNA"/>
</dbReference>
<gene>
    <name evidence="3" type="ORF">H8S17_06010</name>
</gene>
<feature type="compositionally biased region" description="Basic and acidic residues" evidence="1">
    <location>
        <begin position="29"/>
        <end position="41"/>
    </location>
</feature>
<proteinExistence type="predicted"/>
<evidence type="ECO:0000256" key="1">
    <source>
        <dbReference type="SAM" id="MobiDB-lite"/>
    </source>
</evidence>
<keyword evidence="4" id="KW-1185">Reference proteome</keyword>
<dbReference type="Proteomes" id="UP000606720">
    <property type="component" value="Unassembled WGS sequence"/>
</dbReference>
<dbReference type="GO" id="GO:0016787">
    <property type="term" value="F:hydrolase activity"/>
    <property type="evidence" value="ECO:0007669"/>
    <property type="project" value="UniProtKB-KW"/>
</dbReference>
<keyword evidence="2" id="KW-0732">Signal</keyword>
<dbReference type="PROSITE" id="PS51257">
    <property type="entry name" value="PROKAR_LIPOPROTEIN"/>
    <property type="match status" value="1"/>
</dbReference>
<feature type="compositionally biased region" description="Acidic residues" evidence="1">
    <location>
        <begin position="75"/>
        <end position="84"/>
    </location>
</feature>
<dbReference type="CDD" id="cd00229">
    <property type="entry name" value="SGNH_hydrolase"/>
    <property type="match status" value="1"/>
</dbReference>
<dbReference type="AlphaFoldDB" id="A0A923LPW1"/>
<keyword evidence="3" id="KW-0378">Hydrolase</keyword>
<dbReference type="RefSeq" id="WP_186866605.1">
    <property type="nucleotide sequence ID" value="NZ_JACOPH010000003.1"/>
</dbReference>
<feature type="signal peptide" evidence="2">
    <location>
        <begin position="1"/>
        <end position="20"/>
    </location>
</feature>
<feature type="region of interest" description="Disordered" evidence="1">
    <location>
        <begin position="29"/>
        <end position="84"/>
    </location>
</feature>
<evidence type="ECO:0000313" key="3">
    <source>
        <dbReference type="EMBL" id="MBC5713773.1"/>
    </source>
</evidence>
<dbReference type="InterPro" id="IPR036514">
    <property type="entry name" value="SGNH_hydro_sf"/>
</dbReference>
<sequence length="307" mass="34248">MKKKICYSLLLLVSVLILFAGCGESKKETKTVHKQPVRQEKPEEESEVKAAFSEEETEEGSEEQTGTELPTEQIEATETEDTEASAEIDAIVATKDTYDYVALGNSITCNDIDDEGLWWGNWGMAASNEDNDYIHIVSKWLGAQSVKPVTTTVLDLKKWELASDRNTIQKDYEEYFNEYTDLVTIQTGENITEYMETLGMDYDSLVKMIREKAPNAQILMLGEVLWPSEDIESAKHAACDAYGVTFIDMTEFLNGYESFYKSAIGAEVAGTDGESHTITNEVVAAHPNDEGMACIAQQVINQIQIQN</sequence>
<organism evidence="3 4">
    <name type="scientific">Roseburia zhanii</name>
    <dbReference type="NCBI Taxonomy" id="2763064"/>
    <lineage>
        <taxon>Bacteria</taxon>
        <taxon>Bacillati</taxon>
        <taxon>Bacillota</taxon>
        <taxon>Clostridia</taxon>
        <taxon>Lachnospirales</taxon>
        <taxon>Lachnospiraceae</taxon>
        <taxon>Roseburia</taxon>
    </lineage>
</organism>
<feature type="compositionally biased region" description="Acidic residues" evidence="1">
    <location>
        <begin position="53"/>
        <end position="62"/>
    </location>
</feature>
<reference evidence="3" key="1">
    <citation type="submission" date="2020-08" db="EMBL/GenBank/DDBJ databases">
        <title>Genome public.</title>
        <authorList>
            <person name="Liu C."/>
            <person name="Sun Q."/>
        </authorList>
    </citation>
    <scope>NUCLEOTIDE SEQUENCE</scope>
    <source>
        <strain evidence="3">BX1005</strain>
    </source>
</reference>
<accession>A0A923LPW1</accession>
<protein>
    <submittedName>
        <fullName evidence="3">SGNH/GDSL hydrolase family protein</fullName>
    </submittedName>
</protein>